<protein>
    <submittedName>
        <fullName evidence="9">Iron ABC transporter permease</fullName>
    </submittedName>
</protein>
<feature type="transmembrane region" description="Helical" evidence="8">
    <location>
        <begin position="304"/>
        <end position="323"/>
    </location>
</feature>
<dbReference type="Pfam" id="PF01032">
    <property type="entry name" value="FecCD"/>
    <property type="match status" value="1"/>
</dbReference>
<accession>A0A1Y1RSD6</accession>
<evidence type="ECO:0000256" key="8">
    <source>
        <dbReference type="SAM" id="Phobius"/>
    </source>
</evidence>
<dbReference type="OrthoDB" id="9796260at2"/>
<gene>
    <name evidence="9" type="ORF">A7979_01170</name>
</gene>
<dbReference type="InterPro" id="IPR037294">
    <property type="entry name" value="ABC_BtuC-like"/>
</dbReference>
<dbReference type="EMBL" id="LXWF01000011">
    <property type="protein sequence ID" value="ORC22290.1"/>
    <property type="molecule type" value="Genomic_DNA"/>
</dbReference>
<sequence>MQAAGAGPVGGKDARPLGHESARARSAGAFKTPAAARTYWLILAGLLVISLLAAFGLLAYSNPFDTGTPKWWLIAERRSNALIAMAVAAVCHAVATVAFQTVTNNRILTPGILGFQALYTAIHTSTVYFAGAAGLVAARTLDTFIFQLVMMVALSLLLYSWLLTGKRANMHVMLLVGVVLGGGLGSLSTFMQRMLTPSEFDILTARLFASVNNADPEYYPIAIPLVAVSVLVLYLKSRTLNTLSLGEPVATNLGVNHRRETILVLVLVSVMMAVSTALVGPLTFLGFLVATLTYQFADTYDHRYLFPMATVLSFAVLAAAYFIMNHIFAAQGVVGIIIELVGGLTFLIVILRKGKL</sequence>
<reference evidence="9 10" key="1">
    <citation type="submission" date="2016-05" db="EMBL/GenBank/DDBJ databases">
        <title>Draft genome sequence of a porcine commensal Rothia nasimurium.</title>
        <authorList>
            <person name="Gaiser R.A."/>
            <person name="Van Baarlen P."/>
            <person name="Wells J.M."/>
        </authorList>
    </citation>
    <scope>NUCLEOTIDE SEQUENCE [LARGE SCALE GENOMIC DNA]</scope>
    <source>
        <strain evidence="9 10">PT-32</strain>
    </source>
</reference>
<evidence type="ECO:0000256" key="4">
    <source>
        <dbReference type="ARBA" id="ARBA00022475"/>
    </source>
</evidence>
<feature type="transmembrane region" description="Helical" evidence="8">
    <location>
        <begin position="218"/>
        <end position="235"/>
    </location>
</feature>
<dbReference type="GO" id="GO:0005886">
    <property type="term" value="C:plasma membrane"/>
    <property type="evidence" value="ECO:0007669"/>
    <property type="project" value="UniProtKB-SubCell"/>
</dbReference>
<evidence type="ECO:0000256" key="7">
    <source>
        <dbReference type="ARBA" id="ARBA00023136"/>
    </source>
</evidence>
<organism evidence="9 10">
    <name type="scientific">Rothia nasimurium</name>
    <dbReference type="NCBI Taxonomy" id="85336"/>
    <lineage>
        <taxon>Bacteria</taxon>
        <taxon>Bacillati</taxon>
        <taxon>Actinomycetota</taxon>
        <taxon>Actinomycetes</taxon>
        <taxon>Micrococcales</taxon>
        <taxon>Micrococcaceae</taxon>
        <taxon>Rothia</taxon>
    </lineage>
</organism>
<feature type="transmembrane region" description="Helical" evidence="8">
    <location>
        <begin position="262"/>
        <end position="292"/>
    </location>
</feature>
<evidence type="ECO:0000256" key="2">
    <source>
        <dbReference type="ARBA" id="ARBA00007935"/>
    </source>
</evidence>
<feature type="transmembrane region" description="Helical" evidence="8">
    <location>
        <begin position="144"/>
        <end position="163"/>
    </location>
</feature>
<feature type="transmembrane region" description="Helical" evidence="8">
    <location>
        <begin position="170"/>
        <end position="191"/>
    </location>
</feature>
<feature type="transmembrane region" description="Helical" evidence="8">
    <location>
        <begin position="81"/>
        <end position="99"/>
    </location>
</feature>
<dbReference type="PANTHER" id="PTHR30472">
    <property type="entry name" value="FERRIC ENTEROBACTIN TRANSPORT SYSTEM PERMEASE PROTEIN"/>
    <property type="match status" value="1"/>
</dbReference>
<evidence type="ECO:0000256" key="1">
    <source>
        <dbReference type="ARBA" id="ARBA00004651"/>
    </source>
</evidence>
<evidence type="ECO:0000256" key="3">
    <source>
        <dbReference type="ARBA" id="ARBA00022448"/>
    </source>
</evidence>
<dbReference type="AlphaFoldDB" id="A0A1Y1RSD6"/>
<evidence type="ECO:0000313" key="10">
    <source>
        <dbReference type="Proteomes" id="UP000192359"/>
    </source>
</evidence>
<keyword evidence="5 8" id="KW-0812">Transmembrane</keyword>
<dbReference type="Proteomes" id="UP000192359">
    <property type="component" value="Unassembled WGS sequence"/>
</dbReference>
<dbReference type="SUPFAM" id="SSF81345">
    <property type="entry name" value="ABC transporter involved in vitamin B12 uptake, BtuC"/>
    <property type="match status" value="1"/>
</dbReference>
<dbReference type="Gene3D" id="1.10.3470.10">
    <property type="entry name" value="ABC transporter involved in vitamin B12 uptake, BtuC"/>
    <property type="match status" value="1"/>
</dbReference>
<proteinExistence type="inferred from homology"/>
<feature type="transmembrane region" description="Helical" evidence="8">
    <location>
        <begin position="330"/>
        <end position="351"/>
    </location>
</feature>
<dbReference type="GO" id="GO:0033214">
    <property type="term" value="P:siderophore-iron import into cell"/>
    <property type="evidence" value="ECO:0007669"/>
    <property type="project" value="TreeGrafter"/>
</dbReference>
<keyword evidence="4" id="KW-1003">Cell membrane</keyword>
<evidence type="ECO:0000256" key="6">
    <source>
        <dbReference type="ARBA" id="ARBA00022989"/>
    </source>
</evidence>
<keyword evidence="6 8" id="KW-1133">Transmembrane helix</keyword>
<dbReference type="PANTHER" id="PTHR30472:SF19">
    <property type="entry name" value="PETROBACTIN IMPORT SYSTEM PERMEASE PROTEIN YCLO"/>
    <property type="match status" value="1"/>
</dbReference>
<keyword evidence="7 8" id="KW-0472">Membrane</keyword>
<comment type="caution">
    <text evidence="9">The sequence shown here is derived from an EMBL/GenBank/DDBJ whole genome shotgun (WGS) entry which is preliminary data.</text>
</comment>
<dbReference type="GO" id="GO:0022857">
    <property type="term" value="F:transmembrane transporter activity"/>
    <property type="evidence" value="ECO:0007669"/>
    <property type="project" value="InterPro"/>
</dbReference>
<keyword evidence="10" id="KW-1185">Reference proteome</keyword>
<feature type="transmembrane region" description="Helical" evidence="8">
    <location>
        <begin position="111"/>
        <end position="138"/>
    </location>
</feature>
<feature type="transmembrane region" description="Helical" evidence="8">
    <location>
        <begin position="39"/>
        <end position="61"/>
    </location>
</feature>
<comment type="similarity">
    <text evidence="2">Belongs to the binding-protein-dependent transport system permease family. FecCD subfamily.</text>
</comment>
<comment type="subcellular location">
    <subcellularLocation>
        <location evidence="1">Cell membrane</location>
        <topology evidence="1">Multi-pass membrane protein</topology>
    </subcellularLocation>
</comment>
<evidence type="ECO:0000313" key="9">
    <source>
        <dbReference type="EMBL" id="ORC22290.1"/>
    </source>
</evidence>
<evidence type="ECO:0000256" key="5">
    <source>
        <dbReference type="ARBA" id="ARBA00022692"/>
    </source>
</evidence>
<dbReference type="InterPro" id="IPR000522">
    <property type="entry name" value="ABC_transptr_permease_BtuC"/>
</dbReference>
<keyword evidence="3" id="KW-0813">Transport</keyword>
<name>A0A1Y1RSD6_9MICC</name>